<dbReference type="SUPFAM" id="SSF55120">
    <property type="entry name" value="Pseudouridine synthase"/>
    <property type="match status" value="1"/>
</dbReference>
<dbReference type="EMBL" id="JAHZSS010000007">
    <property type="protein sequence ID" value="MBW8190981.1"/>
    <property type="molecule type" value="Genomic_DNA"/>
</dbReference>
<name>A0ABS7EF68_9GAMM</name>
<dbReference type="Gene3D" id="3.30.2350.10">
    <property type="entry name" value="Pseudouridine synthase"/>
    <property type="match status" value="1"/>
</dbReference>
<dbReference type="InterPro" id="IPR032819">
    <property type="entry name" value="TruB_C"/>
</dbReference>
<dbReference type="InterPro" id="IPR002501">
    <property type="entry name" value="PsdUridine_synth_N"/>
</dbReference>
<evidence type="ECO:0000256" key="2">
    <source>
        <dbReference type="ARBA" id="ARBA00005642"/>
    </source>
</evidence>
<dbReference type="CDD" id="cd02573">
    <property type="entry name" value="PseudoU_synth_EcTruB"/>
    <property type="match status" value="1"/>
</dbReference>
<evidence type="ECO:0000313" key="9">
    <source>
        <dbReference type="EMBL" id="MBW8190981.1"/>
    </source>
</evidence>
<dbReference type="InterPro" id="IPR015240">
    <property type="entry name" value="tRNA_sdUridine_synth_fam1_C"/>
</dbReference>
<dbReference type="CDD" id="cd21152">
    <property type="entry name" value="PUA_TruB_bacterial"/>
    <property type="match status" value="1"/>
</dbReference>
<dbReference type="NCBIfam" id="TIGR00431">
    <property type="entry name" value="TruB"/>
    <property type="match status" value="1"/>
</dbReference>
<keyword evidence="10" id="KW-1185">Reference proteome</keyword>
<dbReference type="RefSeq" id="WP_220103664.1">
    <property type="nucleotide sequence ID" value="NZ_JAHZSS010000007.1"/>
</dbReference>
<feature type="domain" description="tRNA pseudouridine synthase II TruB subfamily 1 C-terminal" evidence="7">
    <location>
        <begin position="251"/>
        <end position="307"/>
    </location>
</feature>
<proteinExistence type="inferred from homology"/>
<dbReference type="InterPro" id="IPR015947">
    <property type="entry name" value="PUA-like_sf"/>
</dbReference>
<accession>A0ABS7EF68</accession>
<feature type="active site" description="Nucleophile" evidence="5">
    <location>
        <position position="47"/>
    </location>
</feature>
<comment type="catalytic activity">
    <reaction evidence="1 5">
        <text>uridine(55) in tRNA = pseudouridine(55) in tRNA</text>
        <dbReference type="Rhea" id="RHEA:42532"/>
        <dbReference type="Rhea" id="RHEA-COMP:10101"/>
        <dbReference type="Rhea" id="RHEA-COMP:10102"/>
        <dbReference type="ChEBI" id="CHEBI:65314"/>
        <dbReference type="ChEBI" id="CHEBI:65315"/>
        <dbReference type="EC" id="5.4.99.25"/>
    </reaction>
</comment>
<keyword evidence="3 5" id="KW-0819">tRNA processing</keyword>
<dbReference type="PANTHER" id="PTHR13767:SF2">
    <property type="entry name" value="PSEUDOURIDYLATE SYNTHASE TRUB1"/>
    <property type="match status" value="1"/>
</dbReference>
<evidence type="ECO:0000256" key="5">
    <source>
        <dbReference type="HAMAP-Rule" id="MF_01080"/>
    </source>
</evidence>
<feature type="domain" description="Pseudouridine synthase II N-terminal" evidence="6">
    <location>
        <begin position="32"/>
        <end position="179"/>
    </location>
</feature>
<dbReference type="Proteomes" id="UP001166251">
    <property type="component" value="Unassembled WGS sequence"/>
</dbReference>
<evidence type="ECO:0000259" key="8">
    <source>
        <dbReference type="Pfam" id="PF16198"/>
    </source>
</evidence>
<reference evidence="9" key="1">
    <citation type="submission" date="2021-07" db="EMBL/GenBank/DDBJ databases">
        <title>Neiella marina sp. nov., isolated from the intestinal content of sea cucumber Apostichopus japonicus.</title>
        <authorList>
            <person name="Bai X."/>
        </authorList>
    </citation>
    <scope>NUCLEOTIDE SEQUENCE</scope>
    <source>
        <strain evidence="9">126</strain>
    </source>
</reference>
<evidence type="ECO:0000259" key="6">
    <source>
        <dbReference type="Pfam" id="PF01509"/>
    </source>
</evidence>
<dbReference type="InterPro" id="IPR036974">
    <property type="entry name" value="PUA_sf"/>
</dbReference>
<keyword evidence="4 5" id="KW-0413">Isomerase</keyword>
<dbReference type="GO" id="GO:0160148">
    <property type="term" value="F:tRNA pseudouridine(55) synthase activity"/>
    <property type="evidence" value="ECO:0007669"/>
    <property type="project" value="UniProtKB-EC"/>
</dbReference>
<dbReference type="PANTHER" id="PTHR13767">
    <property type="entry name" value="TRNA-PSEUDOURIDINE SYNTHASE"/>
    <property type="match status" value="1"/>
</dbReference>
<evidence type="ECO:0000313" key="10">
    <source>
        <dbReference type="Proteomes" id="UP001166251"/>
    </source>
</evidence>
<evidence type="ECO:0000256" key="4">
    <source>
        <dbReference type="ARBA" id="ARBA00023235"/>
    </source>
</evidence>
<evidence type="ECO:0000256" key="3">
    <source>
        <dbReference type="ARBA" id="ARBA00022694"/>
    </source>
</evidence>
<dbReference type="SUPFAM" id="SSF88697">
    <property type="entry name" value="PUA domain-like"/>
    <property type="match status" value="1"/>
</dbReference>
<comment type="function">
    <text evidence="5">Responsible for synthesis of pseudouridine from uracil-55 in the psi GC loop of transfer RNAs.</text>
</comment>
<protein>
    <recommendedName>
        <fullName evidence="5">tRNA pseudouridine synthase B</fullName>
        <ecNumber evidence="5">5.4.99.25</ecNumber>
    </recommendedName>
    <alternativeName>
        <fullName evidence="5">tRNA pseudouridine(55) synthase</fullName>
        <shortName evidence="5">Psi55 synthase</shortName>
    </alternativeName>
    <alternativeName>
        <fullName evidence="5">tRNA pseudouridylate synthase</fullName>
    </alternativeName>
    <alternativeName>
        <fullName evidence="5">tRNA-uridine isomerase</fullName>
    </alternativeName>
</protein>
<comment type="similarity">
    <text evidence="2 5">Belongs to the pseudouridine synthase TruB family. Type 1 subfamily.</text>
</comment>
<gene>
    <name evidence="5 9" type="primary">truB</name>
    <name evidence="9" type="ORF">K0504_08025</name>
</gene>
<feature type="domain" description="tRNA pseudouridylate synthase B C-terminal" evidence="8">
    <location>
        <begin position="180"/>
        <end position="247"/>
    </location>
</feature>
<dbReference type="Pfam" id="PF16198">
    <property type="entry name" value="TruB_C_2"/>
    <property type="match status" value="1"/>
</dbReference>
<dbReference type="InterPro" id="IPR014780">
    <property type="entry name" value="tRNA_psdUridine_synth_TruB"/>
</dbReference>
<dbReference type="EC" id="5.4.99.25" evidence="5"/>
<dbReference type="HAMAP" id="MF_01080">
    <property type="entry name" value="TruB_bact"/>
    <property type="match status" value="1"/>
</dbReference>
<dbReference type="InterPro" id="IPR020103">
    <property type="entry name" value="PsdUridine_synth_cat_dom_sf"/>
</dbReference>
<evidence type="ECO:0000256" key="1">
    <source>
        <dbReference type="ARBA" id="ARBA00000385"/>
    </source>
</evidence>
<dbReference type="Gene3D" id="2.30.130.10">
    <property type="entry name" value="PUA domain"/>
    <property type="match status" value="1"/>
</dbReference>
<dbReference type="Pfam" id="PF09157">
    <property type="entry name" value="TruB-C_2"/>
    <property type="match status" value="1"/>
</dbReference>
<comment type="caution">
    <text evidence="9">The sequence shown here is derived from an EMBL/GenBank/DDBJ whole genome shotgun (WGS) entry which is preliminary data.</text>
</comment>
<dbReference type="Pfam" id="PF01509">
    <property type="entry name" value="TruB_N"/>
    <property type="match status" value="1"/>
</dbReference>
<organism evidence="9 10">
    <name type="scientific">Neiella holothuriorum</name>
    <dbReference type="NCBI Taxonomy" id="2870530"/>
    <lineage>
        <taxon>Bacteria</taxon>
        <taxon>Pseudomonadati</taxon>
        <taxon>Pseudomonadota</taxon>
        <taxon>Gammaproteobacteria</taxon>
        <taxon>Alteromonadales</taxon>
        <taxon>Echinimonadaceae</taxon>
        <taxon>Neiella</taxon>
    </lineage>
</organism>
<sequence>MARRKRGRPIDGVILVDKPTGMSSNGVMIKVRGMFTAQKAGHTGALDPLATGMLPICLGEATKFSQFLLDADKRYRVVARLGQRTTTSDADGELVSEKPVDVTSEQVEHALVQFRGDIEQVPTMFSALKHQGKPLYHYARQGIHIERPPRPIHIFSFEIVELNDVWLTMDVHCSKGTYVRTLVDDLGEVLGCGAHVAELRRTHVAHYPTEQMMTLEQLQALRDKADQAELPAGEYLDPCLLPTDSPVVALPLVEIDLQSADFLRNGQPVQVVSNQPIGQVRIKSESGEFLGVGELNDEGELAPKRLVVPAALRLSQ</sequence>
<evidence type="ECO:0000259" key="7">
    <source>
        <dbReference type="Pfam" id="PF09157"/>
    </source>
</evidence>